<feature type="domain" description="DnaJ homologue subfamily C member 28 conserved" evidence="1">
    <location>
        <begin position="7"/>
        <end position="73"/>
    </location>
</feature>
<proteinExistence type="predicted"/>
<evidence type="ECO:0000313" key="3">
    <source>
        <dbReference type="Proteomes" id="UP000824264"/>
    </source>
</evidence>
<dbReference type="InterPro" id="IPR052573">
    <property type="entry name" value="DnaJ_C_subfamily_28"/>
</dbReference>
<accession>A0A9D1R010</accession>
<reference evidence="2" key="2">
    <citation type="submission" date="2021-04" db="EMBL/GenBank/DDBJ databases">
        <authorList>
            <person name="Gilroy R."/>
        </authorList>
    </citation>
    <scope>NUCLEOTIDE SEQUENCE</scope>
    <source>
        <strain evidence="2">ChiSxjej5B17-1746</strain>
    </source>
</reference>
<gene>
    <name evidence="2" type="ORF">H9874_04700</name>
</gene>
<dbReference type="EMBL" id="DXGI01000168">
    <property type="protein sequence ID" value="HIW78430.1"/>
    <property type="molecule type" value="Genomic_DNA"/>
</dbReference>
<evidence type="ECO:0000313" key="2">
    <source>
        <dbReference type="EMBL" id="HIW78430.1"/>
    </source>
</evidence>
<dbReference type="Proteomes" id="UP000824264">
    <property type="component" value="Unassembled WGS sequence"/>
</dbReference>
<reference evidence="2" key="1">
    <citation type="journal article" date="2021" name="PeerJ">
        <title>Extensive microbial diversity within the chicken gut microbiome revealed by metagenomics and culture.</title>
        <authorList>
            <person name="Gilroy R."/>
            <person name="Ravi A."/>
            <person name="Getino M."/>
            <person name="Pursley I."/>
            <person name="Horton D.L."/>
            <person name="Alikhan N.F."/>
            <person name="Baker D."/>
            <person name="Gharbi K."/>
            <person name="Hall N."/>
            <person name="Watson M."/>
            <person name="Adriaenssens E.M."/>
            <person name="Foster-Nyarko E."/>
            <person name="Jarju S."/>
            <person name="Secka A."/>
            <person name="Antonio M."/>
            <person name="Oren A."/>
            <person name="Chaudhuri R.R."/>
            <person name="La Ragione R."/>
            <person name="Hildebrand F."/>
            <person name="Pallen M.J."/>
        </authorList>
    </citation>
    <scope>NUCLEOTIDE SEQUENCE</scope>
    <source>
        <strain evidence="2">ChiSxjej5B17-1746</strain>
    </source>
</reference>
<evidence type="ECO:0000259" key="1">
    <source>
        <dbReference type="Pfam" id="PF09350"/>
    </source>
</evidence>
<name>A0A9D1R010_9BACT</name>
<dbReference type="PANTHER" id="PTHR39158">
    <property type="entry name" value="OS08G0560600 PROTEIN"/>
    <property type="match status" value="1"/>
</dbReference>
<dbReference type="InterPro" id="IPR018961">
    <property type="entry name" value="DnaJ_homolog_subfam-C_membr-28"/>
</dbReference>
<sequence>MDAIGIIAEQRIREACEQGLFDNLPGAGKPLELEDDSHIPEDLRMAYKLLKNAGYVPEEVQDRKEAQSLMEALETCTDEQEKVRQMKKLDVVLARIRARRPRASILGDKSPYYGRVVSRISVRKKG</sequence>
<dbReference type="Pfam" id="PF09350">
    <property type="entry name" value="DJC28_CD"/>
    <property type="match status" value="1"/>
</dbReference>
<organism evidence="2 3">
    <name type="scientific">Candidatus Bilophila faecipullorum</name>
    <dbReference type="NCBI Taxonomy" id="2838482"/>
    <lineage>
        <taxon>Bacteria</taxon>
        <taxon>Pseudomonadati</taxon>
        <taxon>Thermodesulfobacteriota</taxon>
        <taxon>Desulfovibrionia</taxon>
        <taxon>Desulfovibrionales</taxon>
        <taxon>Desulfovibrionaceae</taxon>
        <taxon>Bilophila</taxon>
    </lineage>
</organism>
<comment type="caution">
    <text evidence="2">The sequence shown here is derived from an EMBL/GenBank/DDBJ whole genome shotgun (WGS) entry which is preliminary data.</text>
</comment>
<dbReference type="PANTHER" id="PTHR39158:SF1">
    <property type="entry name" value="DNAJ HOMOLOG SUBFAMILY C MEMBER 28"/>
    <property type="match status" value="1"/>
</dbReference>
<dbReference type="AlphaFoldDB" id="A0A9D1R010"/>
<protein>
    <submittedName>
        <fullName evidence="2">DUF1992 domain-containing protein</fullName>
    </submittedName>
</protein>